<keyword evidence="6" id="KW-0460">Magnesium</keyword>
<proteinExistence type="predicted"/>
<sequence>MRDTHAVLLTMTTTRQPATDLGFLLHKHPEKAQSFAVAAGTAHVFYPTAREDECTAALLLDIDPVELVRGRHDRAFTLNQYVNDRPYAAGSMMAVALSSVFKTAMNGIAKSHQELADTAIPLAVHLPALPSRGGPDLVTALFEPLGWQVDATAVPLDPEFPDWGDSPYLDVRLTGTHRVSEALRHLYVLLPVLDNAKHYWVTEEEVGKLLRAGEGWLADHPRRELISQRYLKHRKAYVRFALSRLAEADESDEEQLDNALDEPVVAEEPDRSVPLAVQRRGSVVAVLKAAGARRVLDLGCGGGALLRDLIKEPSFTEIVGVDVSARALEVAARRFERTPERVRSRLTLRQSALTYVDKSLAGYDAAVLMEVIEHVDEPRLPALEYSVFGAARPGTVVVTTPNVEYNVRFPTLPVGRMRHSDHRFEWTRAQFRTWADGVAQRYGYTVRYLPVGQEDPEVGPPTQLAVFEVSR</sequence>
<evidence type="ECO:0000256" key="3">
    <source>
        <dbReference type="ARBA" id="ARBA00022679"/>
    </source>
</evidence>
<dbReference type="InterPro" id="IPR026610">
    <property type="entry name" value="Hen1"/>
</dbReference>
<evidence type="ECO:0000256" key="7">
    <source>
        <dbReference type="ARBA" id="ARBA00022884"/>
    </source>
</evidence>
<dbReference type="NCBIfam" id="TIGR04074">
    <property type="entry name" value="bacter_Hen1"/>
    <property type="match status" value="1"/>
</dbReference>
<dbReference type="GO" id="GO:0032259">
    <property type="term" value="P:methylation"/>
    <property type="evidence" value="ECO:0007669"/>
    <property type="project" value="UniProtKB-KW"/>
</dbReference>
<dbReference type="Pfam" id="PF12623">
    <property type="entry name" value="Hen1_L"/>
    <property type="match status" value="1"/>
</dbReference>
<name>A0ABX2FBM2_9PSEU</name>
<dbReference type="InterPro" id="IPR024026">
    <property type="entry name" value="3'-RNA_MeTfrase_Hen1_bac"/>
</dbReference>
<dbReference type="EMBL" id="JAAATY010000022">
    <property type="protein sequence ID" value="NRN68766.1"/>
    <property type="molecule type" value="Genomic_DNA"/>
</dbReference>
<dbReference type="PANTHER" id="PTHR21404:SF3">
    <property type="entry name" value="SMALL RNA 2'-O-METHYLTRANSFERASE"/>
    <property type="match status" value="1"/>
</dbReference>
<evidence type="ECO:0000256" key="2">
    <source>
        <dbReference type="ARBA" id="ARBA00022603"/>
    </source>
</evidence>
<dbReference type="InterPro" id="IPR013217">
    <property type="entry name" value="Methyltransf_12"/>
</dbReference>
<evidence type="ECO:0000256" key="6">
    <source>
        <dbReference type="ARBA" id="ARBA00022842"/>
    </source>
</evidence>
<evidence type="ECO:0000313" key="10">
    <source>
        <dbReference type="EMBL" id="NRN68766.1"/>
    </source>
</evidence>
<evidence type="ECO:0000256" key="1">
    <source>
        <dbReference type="ARBA" id="ARBA00001946"/>
    </source>
</evidence>
<evidence type="ECO:0000259" key="9">
    <source>
        <dbReference type="Pfam" id="PF12623"/>
    </source>
</evidence>
<dbReference type="Proteomes" id="UP000763557">
    <property type="component" value="Unassembled WGS sequence"/>
</dbReference>
<keyword evidence="5" id="KW-0479">Metal-binding</keyword>
<organism evidence="10 11">
    <name type="scientific">Kibdelosporangium persicum</name>
    <dbReference type="NCBI Taxonomy" id="2698649"/>
    <lineage>
        <taxon>Bacteria</taxon>
        <taxon>Bacillati</taxon>
        <taxon>Actinomycetota</taxon>
        <taxon>Actinomycetes</taxon>
        <taxon>Pseudonocardiales</taxon>
        <taxon>Pseudonocardiaceae</taxon>
        <taxon>Kibdelosporangium</taxon>
    </lineage>
</organism>
<protein>
    <submittedName>
        <fullName evidence="10">Methyltransferase Type</fullName>
    </submittedName>
</protein>
<dbReference type="GO" id="GO:0008168">
    <property type="term" value="F:methyltransferase activity"/>
    <property type="evidence" value="ECO:0007669"/>
    <property type="project" value="UniProtKB-KW"/>
</dbReference>
<keyword evidence="3" id="KW-0808">Transferase</keyword>
<keyword evidence="2 10" id="KW-0489">Methyltransferase</keyword>
<comment type="caution">
    <text evidence="10">The sequence shown here is derived from an EMBL/GenBank/DDBJ whole genome shotgun (WGS) entry which is preliminary data.</text>
</comment>
<keyword evidence="7" id="KW-0694">RNA-binding</keyword>
<evidence type="ECO:0000256" key="5">
    <source>
        <dbReference type="ARBA" id="ARBA00022723"/>
    </source>
</evidence>
<feature type="domain" description="Methyltransferase type 12" evidence="8">
    <location>
        <begin position="296"/>
        <end position="395"/>
    </location>
</feature>
<evidence type="ECO:0000259" key="8">
    <source>
        <dbReference type="Pfam" id="PF08242"/>
    </source>
</evidence>
<keyword evidence="11" id="KW-1185">Reference proteome</keyword>
<dbReference type="Pfam" id="PF08242">
    <property type="entry name" value="Methyltransf_12"/>
    <property type="match status" value="1"/>
</dbReference>
<comment type="cofactor">
    <cofactor evidence="1">
        <name>Mg(2+)</name>
        <dbReference type="ChEBI" id="CHEBI:18420"/>
    </cofactor>
</comment>
<accession>A0ABX2FBM2</accession>
<gene>
    <name evidence="10" type="ORF">GC106_60130</name>
</gene>
<feature type="domain" description="Hen1 N-terminal" evidence="9">
    <location>
        <begin position="7"/>
        <end position="246"/>
    </location>
</feature>
<dbReference type="InterPro" id="IPR024740">
    <property type="entry name" value="Hen1_N"/>
</dbReference>
<keyword evidence="4" id="KW-0949">S-adenosyl-L-methionine</keyword>
<evidence type="ECO:0000313" key="11">
    <source>
        <dbReference type="Proteomes" id="UP000763557"/>
    </source>
</evidence>
<reference evidence="10 11" key="1">
    <citation type="submission" date="2020-01" db="EMBL/GenBank/DDBJ databases">
        <title>Kibdelosporangium persica a novel Actinomycetes from a hot desert in Iran.</title>
        <authorList>
            <person name="Safaei N."/>
            <person name="Zaburannyi N."/>
            <person name="Mueller R."/>
            <person name="Wink J."/>
        </authorList>
    </citation>
    <scope>NUCLEOTIDE SEQUENCE [LARGE SCALE GENOMIC DNA]</scope>
    <source>
        <strain evidence="10 11">4NS15</strain>
    </source>
</reference>
<dbReference type="PANTHER" id="PTHR21404">
    <property type="entry name" value="HEN1"/>
    <property type="match status" value="1"/>
</dbReference>
<evidence type="ECO:0000256" key="4">
    <source>
        <dbReference type="ARBA" id="ARBA00022691"/>
    </source>
</evidence>
<dbReference type="CDD" id="cd02440">
    <property type="entry name" value="AdoMet_MTases"/>
    <property type="match status" value="1"/>
</dbReference>